<dbReference type="OrthoDB" id="9808002at2"/>
<protein>
    <submittedName>
        <fullName evidence="10">Cysteine desulfurase</fullName>
    </submittedName>
</protein>
<comment type="catalytic activity">
    <reaction evidence="8">
        <text>(sulfur carrier)-H + L-cysteine = (sulfur carrier)-SH + L-alanine</text>
        <dbReference type="Rhea" id="RHEA:43892"/>
        <dbReference type="Rhea" id="RHEA-COMP:14737"/>
        <dbReference type="Rhea" id="RHEA-COMP:14739"/>
        <dbReference type="ChEBI" id="CHEBI:29917"/>
        <dbReference type="ChEBI" id="CHEBI:35235"/>
        <dbReference type="ChEBI" id="CHEBI:57972"/>
        <dbReference type="ChEBI" id="CHEBI:64428"/>
        <dbReference type="EC" id="2.8.1.7"/>
    </reaction>
</comment>
<dbReference type="InterPro" id="IPR015422">
    <property type="entry name" value="PyrdxlP-dep_Trfase_small"/>
</dbReference>
<dbReference type="Proteomes" id="UP000184016">
    <property type="component" value="Unassembled WGS sequence"/>
</dbReference>
<keyword evidence="11" id="KW-1185">Reference proteome</keyword>
<dbReference type="GO" id="GO:0031071">
    <property type="term" value="F:cysteine desulfurase activity"/>
    <property type="evidence" value="ECO:0007669"/>
    <property type="project" value="UniProtKB-EC"/>
</dbReference>
<keyword evidence="7" id="KW-0411">Iron-sulfur</keyword>
<dbReference type="Pfam" id="PF00266">
    <property type="entry name" value="Aminotran_5"/>
    <property type="match status" value="1"/>
</dbReference>
<evidence type="ECO:0000256" key="2">
    <source>
        <dbReference type="ARBA" id="ARBA00006490"/>
    </source>
</evidence>
<dbReference type="RefSeq" id="WP_072873755.1">
    <property type="nucleotide sequence ID" value="NZ_FRAF01000009.1"/>
</dbReference>
<dbReference type="InterPro" id="IPR015421">
    <property type="entry name" value="PyrdxlP-dep_Trfase_major"/>
</dbReference>
<evidence type="ECO:0000256" key="3">
    <source>
        <dbReference type="ARBA" id="ARBA00022679"/>
    </source>
</evidence>
<feature type="domain" description="Aminotransferase class V" evidence="9">
    <location>
        <begin position="5"/>
        <end position="355"/>
    </location>
</feature>
<comment type="cofactor">
    <cofactor evidence="1">
        <name>pyridoxal 5'-phosphate</name>
        <dbReference type="ChEBI" id="CHEBI:597326"/>
    </cofactor>
</comment>
<dbReference type="AlphaFoldDB" id="A0A1M6Q0Y4"/>
<comment type="similarity">
    <text evidence="2">Belongs to the class-V pyridoxal-phosphate-dependent aminotransferase family. NifS/IscS subfamily.</text>
</comment>
<evidence type="ECO:0000313" key="11">
    <source>
        <dbReference type="Proteomes" id="UP000184016"/>
    </source>
</evidence>
<dbReference type="Gene3D" id="1.10.260.50">
    <property type="match status" value="1"/>
</dbReference>
<organism evidence="10 11">
    <name type="scientific">Alicyclobacillus tolerans</name>
    <dbReference type="NCBI Taxonomy" id="90970"/>
    <lineage>
        <taxon>Bacteria</taxon>
        <taxon>Bacillati</taxon>
        <taxon>Bacillota</taxon>
        <taxon>Bacilli</taxon>
        <taxon>Bacillales</taxon>
        <taxon>Alicyclobacillaceae</taxon>
        <taxon>Alicyclobacillus</taxon>
    </lineage>
</organism>
<evidence type="ECO:0000256" key="4">
    <source>
        <dbReference type="ARBA" id="ARBA00022723"/>
    </source>
</evidence>
<dbReference type="InterPro" id="IPR000192">
    <property type="entry name" value="Aminotrans_V_dom"/>
</dbReference>
<evidence type="ECO:0000256" key="8">
    <source>
        <dbReference type="ARBA" id="ARBA00050776"/>
    </source>
</evidence>
<dbReference type="STRING" id="1830138.SAMN05443507_10922"/>
<sequence length="384" mass="41749">MSTFYLDKAATTPVAKDVLDAVITSLDKFGNPSSLHRYGLEAEELLNGSKKEVSQLLGWSAGDWIFTGNGTESNNLAIFGTVQSWQEKGGHIVSTAIEHPSVIQPLRQLEAAGWQITFVPPNADGDVEIDSLLAALTPQTRLVTLMHVNNETGAMLPVAEMAEAIRSREKITLHVDASQSFGKLPDNHFQSFQAHLLTISGHKIGAFKGIGGLWVTRKRLLRPMVLGGGQQQGLRSGTENVPGIVSLGAAAKRAKRLAREDCMKRAWQMHQQLAESLAVAGWKIALPKHKSPYILMASMPGLPAEALVHAFERDGLFVSTSSACSSRDTQKGSQVLRAMGWTKAEMAGAIRFSFSPEDEFSVDDLVRIVMEHTSWVKKMAGGPR</sequence>
<keyword evidence="3" id="KW-0808">Transferase</keyword>
<dbReference type="Gene3D" id="3.90.1150.10">
    <property type="entry name" value="Aspartate Aminotransferase, domain 1"/>
    <property type="match status" value="1"/>
</dbReference>
<dbReference type="GO" id="GO:0046872">
    <property type="term" value="F:metal ion binding"/>
    <property type="evidence" value="ECO:0007669"/>
    <property type="project" value="UniProtKB-KW"/>
</dbReference>
<evidence type="ECO:0000313" key="10">
    <source>
        <dbReference type="EMBL" id="SHK13844.1"/>
    </source>
</evidence>
<keyword evidence="5" id="KW-0663">Pyridoxal phosphate</keyword>
<dbReference type="SUPFAM" id="SSF53383">
    <property type="entry name" value="PLP-dependent transferases"/>
    <property type="match status" value="1"/>
</dbReference>
<evidence type="ECO:0000256" key="6">
    <source>
        <dbReference type="ARBA" id="ARBA00023004"/>
    </source>
</evidence>
<dbReference type="Gene3D" id="3.40.640.10">
    <property type="entry name" value="Type I PLP-dependent aspartate aminotransferase-like (Major domain)"/>
    <property type="match status" value="1"/>
</dbReference>
<dbReference type="InterPro" id="IPR015424">
    <property type="entry name" value="PyrdxlP-dep_Trfase"/>
</dbReference>
<proteinExistence type="inferred from homology"/>
<accession>A0A1M6Q0Y4</accession>
<gene>
    <name evidence="10" type="ORF">SAMN05443507_10922</name>
</gene>
<evidence type="ECO:0000259" key="9">
    <source>
        <dbReference type="Pfam" id="PF00266"/>
    </source>
</evidence>
<name>A0A1M6Q0Y4_9BACL</name>
<dbReference type="InterPro" id="IPR016454">
    <property type="entry name" value="Cysteine_dSase"/>
</dbReference>
<dbReference type="GO" id="GO:0051536">
    <property type="term" value="F:iron-sulfur cluster binding"/>
    <property type="evidence" value="ECO:0007669"/>
    <property type="project" value="UniProtKB-KW"/>
</dbReference>
<evidence type="ECO:0000256" key="7">
    <source>
        <dbReference type="ARBA" id="ARBA00023014"/>
    </source>
</evidence>
<keyword evidence="6" id="KW-0408">Iron</keyword>
<dbReference type="PANTHER" id="PTHR11601:SF34">
    <property type="entry name" value="CYSTEINE DESULFURASE"/>
    <property type="match status" value="1"/>
</dbReference>
<dbReference type="EMBL" id="FRAF01000009">
    <property type="protein sequence ID" value="SHK13844.1"/>
    <property type="molecule type" value="Genomic_DNA"/>
</dbReference>
<dbReference type="PANTHER" id="PTHR11601">
    <property type="entry name" value="CYSTEINE DESULFURYLASE FAMILY MEMBER"/>
    <property type="match status" value="1"/>
</dbReference>
<keyword evidence="4" id="KW-0479">Metal-binding</keyword>
<evidence type="ECO:0000256" key="1">
    <source>
        <dbReference type="ARBA" id="ARBA00001933"/>
    </source>
</evidence>
<dbReference type="PIRSF" id="PIRSF005572">
    <property type="entry name" value="NifS"/>
    <property type="match status" value="1"/>
</dbReference>
<reference evidence="11" key="1">
    <citation type="submission" date="2016-11" db="EMBL/GenBank/DDBJ databases">
        <authorList>
            <person name="Varghese N."/>
            <person name="Submissions S."/>
        </authorList>
    </citation>
    <scope>NUCLEOTIDE SEQUENCE [LARGE SCALE GENOMIC DNA]</scope>
    <source>
        <strain evidence="11">USBA-503</strain>
    </source>
</reference>
<evidence type="ECO:0000256" key="5">
    <source>
        <dbReference type="ARBA" id="ARBA00022898"/>
    </source>
</evidence>